<dbReference type="EMBL" id="JANPWB010000014">
    <property type="protein sequence ID" value="KAJ1099493.1"/>
    <property type="molecule type" value="Genomic_DNA"/>
</dbReference>
<keyword evidence="2" id="KW-1185">Reference proteome</keyword>
<organism evidence="1 2">
    <name type="scientific">Pleurodeles waltl</name>
    <name type="common">Iberian ribbed newt</name>
    <dbReference type="NCBI Taxonomy" id="8319"/>
    <lineage>
        <taxon>Eukaryota</taxon>
        <taxon>Metazoa</taxon>
        <taxon>Chordata</taxon>
        <taxon>Craniata</taxon>
        <taxon>Vertebrata</taxon>
        <taxon>Euteleostomi</taxon>
        <taxon>Amphibia</taxon>
        <taxon>Batrachia</taxon>
        <taxon>Caudata</taxon>
        <taxon>Salamandroidea</taxon>
        <taxon>Salamandridae</taxon>
        <taxon>Pleurodelinae</taxon>
        <taxon>Pleurodeles</taxon>
    </lineage>
</organism>
<evidence type="ECO:0000313" key="1">
    <source>
        <dbReference type="EMBL" id="KAJ1099493.1"/>
    </source>
</evidence>
<gene>
    <name evidence="1" type="ORF">NDU88_004594</name>
</gene>
<reference evidence="1" key="1">
    <citation type="journal article" date="2022" name="bioRxiv">
        <title>Sequencing and chromosome-scale assembly of the giantPleurodeles waltlgenome.</title>
        <authorList>
            <person name="Brown T."/>
            <person name="Elewa A."/>
            <person name="Iarovenko S."/>
            <person name="Subramanian E."/>
            <person name="Araus A.J."/>
            <person name="Petzold A."/>
            <person name="Susuki M."/>
            <person name="Suzuki K.-i.T."/>
            <person name="Hayashi T."/>
            <person name="Toyoda A."/>
            <person name="Oliveira C."/>
            <person name="Osipova E."/>
            <person name="Leigh N.D."/>
            <person name="Simon A."/>
            <person name="Yun M.H."/>
        </authorList>
    </citation>
    <scope>NUCLEOTIDE SEQUENCE</scope>
    <source>
        <strain evidence="1">20211129_DDA</strain>
        <tissue evidence="1">Liver</tissue>
    </source>
</reference>
<protein>
    <submittedName>
        <fullName evidence="1">Uncharacterized protein</fullName>
    </submittedName>
</protein>
<proteinExistence type="predicted"/>
<accession>A0AAV7MEF9</accession>
<dbReference type="AlphaFoldDB" id="A0AAV7MEF9"/>
<sequence length="93" mass="10586">MRTCGECGLKKGFKYITRKKGISKECHYLGDADLSLEGGDMFRALQHDNAPIDIMKKLLHFWGLLDVTPVREEETQDIERRGKSGILFSISLE</sequence>
<evidence type="ECO:0000313" key="2">
    <source>
        <dbReference type="Proteomes" id="UP001066276"/>
    </source>
</evidence>
<comment type="caution">
    <text evidence="1">The sequence shown here is derived from an EMBL/GenBank/DDBJ whole genome shotgun (WGS) entry which is preliminary data.</text>
</comment>
<dbReference type="Proteomes" id="UP001066276">
    <property type="component" value="Chromosome 10"/>
</dbReference>
<name>A0AAV7MEF9_PLEWA</name>